<organism evidence="3 4">
    <name type="scientific">Microbacterium kribbense</name>
    <dbReference type="NCBI Taxonomy" id="433645"/>
    <lineage>
        <taxon>Bacteria</taxon>
        <taxon>Bacillati</taxon>
        <taxon>Actinomycetota</taxon>
        <taxon>Actinomycetes</taxon>
        <taxon>Micrococcales</taxon>
        <taxon>Microbacteriaceae</taxon>
        <taxon>Microbacterium</taxon>
    </lineage>
</organism>
<comment type="caution">
    <text evidence="3">The sequence shown here is derived from an EMBL/GenBank/DDBJ whole genome shotgun (WGS) entry which is preliminary data.</text>
</comment>
<evidence type="ECO:0000256" key="1">
    <source>
        <dbReference type="SAM" id="Coils"/>
    </source>
</evidence>
<feature type="domain" description="PLD phosphodiesterase" evidence="2">
    <location>
        <begin position="89"/>
        <end position="116"/>
    </location>
</feature>
<sequence>MTTRDDESKFLAKDAYPTWQGLVKAAQLTVRVYSPYLDRLAVDLFRNTNLPSSAQSVVTDISPASGTRTYRAQLLAIKRLIKRGVEVRSLPRLHAKVLLVDEATVTVGSQNFTSYARHSHETSIAPPRPLISATFLETLRRWYANAEKVDLELVELLLDQLEDTVDQAKVAADALIAAYDSIHKRYRGKQTLLMSHQRFERDLASATKSSLPAEIRRTADTSLYTTGQYPTLANLKWQYGGYWSLQREDSDVDLTHWSNEFDSDVVSLSHLAFYPALLAPEGKMAFVRVGRSVVTYVWRGIRWGDPRNIGGYLVNLQASFLDNQDDDANLLLTMSWNKDRPAGYQFRLRFDGQRALPVARGTLTDTSLWGAQLEDLAISTYGDEEHWNKLLHDVFSPAYNPRGFIHDKNAESFFPHEPVRIDHAKFLGESVLLIQPWH</sequence>
<reference evidence="4" key="1">
    <citation type="journal article" date="2019" name="Int. J. Syst. Evol. Microbiol.">
        <title>The Global Catalogue of Microorganisms (GCM) 10K type strain sequencing project: providing services to taxonomists for standard genome sequencing and annotation.</title>
        <authorList>
            <consortium name="The Broad Institute Genomics Platform"/>
            <consortium name="The Broad Institute Genome Sequencing Center for Infectious Disease"/>
            <person name="Wu L."/>
            <person name="Ma J."/>
        </authorList>
    </citation>
    <scope>NUCLEOTIDE SEQUENCE [LARGE SCALE GENOMIC DNA]</scope>
    <source>
        <strain evidence="4">JCM 16950</strain>
    </source>
</reference>
<feature type="coiled-coil region" evidence="1">
    <location>
        <begin position="144"/>
        <end position="178"/>
    </location>
</feature>
<name>A0ABP7G600_9MICO</name>
<evidence type="ECO:0000313" key="4">
    <source>
        <dbReference type="Proteomes" id="UP001500540"/>
    </source>
</evidence>
<accession>A0ABP7G600</accession>
<evidence type="ECO:0000313" key="3">
    <source>
        <dbReference type="EMBL" id="GAA3754349.1"/>
    </source>
</evidence>
<dbReference type="PROSITE" id="PS50035">
    <property type="entry name" value="PLD"/>
    <property type="match status" value="1"/>
</dbReference>
<dbReference type="InterPro" id="IPR001736">
    <property type="entry name" value="PLipase_D/transphosphatidylase"/>
</dbReference>
<keyword evidence="4" id="KW-1185">Reference proteome</keyword>
<dbReference type="Pfam" id="PF13091">
    <property type="entry name" value="PLDc_2"/>
    <property type="match status" value="1"/>
</dbReference>
<proteinExistence type="predicted"/>
<keyword evidence="1" id="KW-0175">Coiled coil</keyword>
<evidence type="ECO:0000259" key="2">
    <source>
        <dbReference type="PROSITE" id="PS50035"/>
    </source>
</evidence>
<dbReference type="InterPro" id="IPR025202">
    <property type="entry name" value="PLD-like_dom"/>
</dbReference>
<dbReference type="EMBL" id="BAABAF010000001">
    <property type="protein sequence ID" value="GAA3754349.1"/>
    <property type="molecule type" value="Genomic_DNA"/>
</dbReference>
<dbReference type="SUPFAM" id="SSF56024">
    <property type="entry name" value="Phospholipase D/nuclease"/>
    <property type="match status" value="1"/>
</dbReference>
<dbReference type="Gene3D" id="3.30.870.10">
    <property type="entry name" value="Endonuclease Chain A"/>
    <property type="match status" value="1"/>
</dbReference>
<protein>
    <recommendedName>
        <fullName evidence="2">PLD phosphodiesterase domain-containing protein</fullName>
    </recommendedName>
</protein>
<dbReference type="Proteomes" id="UP001500540">
    <property type="component" value="Unassembled WGS sequence"/>
</dbReference>
<gene>
    <name evidence="3" type="ORF">GCM10022240_04120</name>
</gene>
<dbReference type="RefSeq" id="WP_344780000.1">
    <property type="nucleotide sequence ID" value="NZ_BAABAF010000001.1"/>
</dbReference>